<dbReference type="SUPFAM" id="SSF141868">
    <property type="entry name" value="EAL domain-like"/>
    <property type="match status" value="1"/>
</dbReference>
<evidence type="ECO:0000259" key="2">
    <source>
        <dbReference type="PROSITE" id="PS50887"/>
    </source>
</evidence>
<dbReference type="Gene3D" id="3.20.20.450">
    <property type="entry name" value="EAL domain"/>
    <property type="match status" value="1"/>
</dbReference>
<dbReference type="Gene3D" id="3.30.70.270">
    <property type="match status" value="1"/>
</dbReference>
<dbReference type="SMART" id="SM00065">
    <property type="entry name" value="GAF"/>
    <property type="match status" value="4"/>
</dbReference>
<dbReference type="PROSITE" id="PS50883">
    <property type="entry name" value="EAL"/>
    <property type="match status" value="1"/>
</dbReference>
<dbReference type="SUPFAM" id="SSF55781">
    <property type="entry name" value="GAF domain-like"/>
    <property type="match status" value="4"/>
</dbReference>
<dbReference type="NCBIfam" id="TIGR00254">
    <property type="entry name" value="GGDEF"/>
    <property type="match status" value="1"/>
</dbReference>
<dbReference type="Pfam" id="PF00990">
    <property type="entry name" value="GGDEF"/>
    <property type="match status" value="1"/>
</dbReference>
<keyword evidence="4" id="KW-1185">Reference proteome</keyword>
<dbReference type="CDD" id="cd01948">
    <property type="entry name" value="EAL"/>
    <property type="match status" value="1"/>
</dbReference>
<dbReference type="AlphaFoldDB" id="A0A2K3UTL9"/>
<protein>
    <recommendedName>
        <fullName evidence="5">Diguanylate cyclase</fullName>
    </recommendedName>
</protein>
<feature type="domain" description="GGDEF" evidence="2">
    <location>
        <begin position="755"/>
        <end position="892"/>
    </location>
</feature>
<dbReference type="PANTHER" id="PTHR44757">
    <property type="entry name" value="DIGUANYLATE CYCLASE DGCP"/>
    <property type="match status" value="1"/>
</dbReference>
<comment type="caution">
    <text evidence="3">The sequence shown here is derived from an EMBL/GenBank/DDBJ whole genome shotgun (WGS) entry which is preliminary data.</text>
</comment>
<evidence type="ECO:0000313" key="3">
    <source>
        <dbReference type="EMBL" id="PNY79877.1"/>
    </source>
</evidence>
<evidence type="ECO:0000313" key="4">
    <source>
        <dbReference type="Proteomes" id="UP000236379"/>
    </source>
</evidence>
<evidence type="ECO:0008006" key="5">
    <source>
        <dbReference type="Google" id="ProtNLM"/>
    </source>
</evidence>
<dbReference type="SUPFAM" id="SSF55073">
    <property type="entry name" value="Nucleotide cyclase"/>
    <property type="match status" value="1"/>
</dbReference>
<dbReference type="Proteomes" id="UP000236379">
    <property type="component" value="Unassembled WGS sequence"/>
</dbReference>
<dbReference type="InterPro" id="IPR043128">
    <property type="entry name" value="Rev_trsase/Diguanyl_cyclase"/>
</dbReference>
<organism evidence="3 4">
    <name type="scientific">Deinococcus koreensis</name>
    <dbReference type="NCBI Taxonomy" id="2054903"/>
    <lineage>
        <taxon>Bacteria</taxon>
        <taxon>Thermotogati</taxon>
        <taxon>Deinococcota</taxon>
        <taxon>Deinococci</taxon>
        <taxon>Deinococcales</taxon>
        <taxon>Deinococcaceae</taxon>
        <taxon>Deinococcus</taxon>
    </lineage>
</organism>
<sequence length="1152" mass="125399">MADRSSPRQEYVPGAGLPAIQLLRQLQDITETLAGTTQATQVFEVILSPALQALGAAAGTVLLLTEGRLQATAALGQGEVASLWQDGPLRDRTPTSDVLRSHTPLFFEHSDDLKRAYPDLERRTGGRATVANAVLPMVLDGRALGVIVLDFLQAHDFVEVERTFLRVLSAQCALALGRIEHSGRQERRVEESTRALQAFAALTEAVGTETDLSRLARRAIEVVRTALPELSVAYHELDGGRWKARELSADIPAEAAEISRAGHAASTPSFLAAVQARAPVFVEGYDAGREGVVGAESYGAAAFYPYFVKGRPTGMLVVGTRRSQQWTAADRALVGAVGRSLGLAFERTHVARQLYERSHELAARTRALEGFSVITRTLSPGSDPYVLIRQAQALVLSMLPEGYAIYYELADGRWVSRVQTGAVRDSGLQALMDAGFDFEAPQSLVIPWTSRRPLYQDEYLQGRDTPPERVAHISTIATLPVLQAGEPVGVMAFVLFAPRRWSGTDQAVMETTVRSLGLTLERAQQARRLEEERAALDAFVAFTEASATATDILALARQAVNVLRTTLADISAVYYELEGELWKARVWSDDFAPEVTAVLSAGIPVDAPSYAEVMRTRELVLVPGWEAAREGVSNSESFGAGAFYPCFVGDGPHGLLGMGIQRAQDWTVREREVFRAVGRSLTLALERAEIVRQHEAQELATLLARTQAEQAQREAERQRQAAERMAHLAHHDALTGLPNRAGLSARLAQAISDGTPLALLYLDLDGFKAVNDTLGHDAGDALLMQIADALRGELRSAAEHDPLLARIGGDEFTVMLTGVMDEAQPGAIAQRLNRALQRPFPVAGQDLFVTGSTGISLFPEDGQTPDDLLKNADLAMYQVKRELKNGWRRYRPSMTQEAQTRLLVTSGLRDALERSEFQLHYQPQIDLKSGEVMCLEALLRWFPEGGVPVPPDLFIPAAEASGLIIELGQWVLGAACAQLAAWHRSGFPRLRVAINVSPLQFARPDFAQSVERALEQAGLEASALELELTERGELSDLPAVLGQFRALQHMGVHLALDDFGAGESNLGRLLHLPFDVLKLDHHLIASLGTQPEAQMFLPALQTFASSLNLELVAEGIETEAQLEAVRALGCQRAQGYLLGRPAAVWPPEPAPR</sequence>
<dbReference type="InterPro" id="IPR052155">
    <property type="entry name" value="Biofilm_reg_signaling"/>
</dbReference>
<feature type="domain" description="EAL" evidence="1">
    <location>
        <begin position="901"/>
        <end position="1152"/>
    </location>
</feature>
<gene>
    <name evidence="3" type="ORF">CVO96_18235</name>
</gene>
<dbReference type="Gene3D" id="3.30.450.40">
    <property type="match status" value="4"/>
</dbReference>
<dbReference type="SMART" id="SM00052">
    <property type="entry name" value="EAL"/>
    <property type="match status" value="1"/>
</dbReference>
<accession>A0A2K3UTL9</accession>
<dbReference type="RefSeq" id="WP_103313861.1">
    <property type="nucleotide sequence ID" value="NZ_PPPD01000002.1"/>
</dbReference>
<dbReference type="InterPro" id="IPR003018">
    <property type="entry name" value="GAF"/>
</dbReference>
<dbReference type="SMART" id="SM00267">
    <property type="entry name" value="GGDEF"/>
    <property type="match status" value="1"/>
</dbReference>
<dbReference type="InterPro" id="IPR001633">
    <property type="entry name" value="EAL_dom"/>
</dbReference>
<dbReference type="PANTHER" id="PTHR44757:SF2">
    <property type="entry name" value="BIOFILM ARCHITECTURE MAINTENANCE PROTEIN MBAA"/>
    <property type="match status" value="1"/>
</dbReference>
<dbReference type="InterPro" id="IPR029787">
    <property type="entry name" value="Nucleotide_cyclase"/>
</dbReference>
<evidence type="ECO:0000259" key="1">
    <source>
        <dbReference type="PROSITE" id="PS50883"/>
    </source>
</evidence>
<dbReference type="InterPro" id="IPR000160">
    <property type="entry name" value="GGDEF_dom"/>
</dbReference>
<dbReference type="Pfam" id="PF00563">
    <property type="entry name" value="EAL"/>
    <property type="match status" value="1"/>
</dbReference>
<name>A0A2K3UTL9_9DEIO</name>
<dbReference type="InterPro" id="IPR029016">
    <property type="entry name" value="GAF-like_dom_sf"/>
</dbReference>
<dbReference type="OrthoDB" id="9805474at2"/>
<reference evidence="3 4" key="1">
    <citation type="submission" date="2018-01" db="EMBL/GenBank/DDBJ databases">
        <title>Deinococcus koreensis sp. nov., a radiation-resistant bacterium isolated from river water.</title>
        <authorList>
            <person name="Choi A."/>
        </authorList>
    </citation>
    <scope>NUCLEOTIDE SEQUENCE [LARGE SCALE GENOMIC DNA]</scope>
    <source>
        <strain evidence="3 4">SJW1-2</strain>
    </source>
</reference>
<dbReference type="PROSITE" id="PS50887">
    <property type="entry name" value="GGDEF"/>
    <property type="match status" value="1"/>
</dbReference>
<dbReference type="CDD" id="cd01949">
    <property type="entry name" value="GGDEF"/>
    <property type="match status" value="1"/>
</dbReference>
<dbReference type="Pfam" id="PF13185">
    <property type="entry name" value="GAF_2"/>
    <property type="match status" value="1"/>
</dbReference>
<proteinExistence type="predicted"/>
<dbReference type="InterPro" id="IPR035919">
    <property type="entry name" value="EAL_sf"/>
</dbReference>
<dbReference type="EMBL" id="PPPD01000002">
    <property type="protein sequence ID" value="PNY79877.1"/>
    <property type="molecule type" value="Genomic_DNA"/>
</dbReference>